<feature type="compositionally biased region" description="Gly residues" evidence="1">
    <location>
        <begin position="12"/>
        <end position="21"/>
    </location>
</feature>
<feature type="compositionally biased region" description="Low complexity" evidence="1">
    <location>
        <begin position="22"/>
        <end position="45"/>
    </location>
</feature>
<gene>
    <name evidence="2" type="ORF">ABZZ21_22685</name>
</gene>
<proteinExistence type="predicted"/>
<sequence length="66" mass="6471">MGNPGCRLPEIGDGGVRGGGRAQVAGQDGKGRVATRTTPRTAIRAGSASHCSVAQTGNPSGIPDGQ</sequence>
<dbReference type="RefSeq" id="WP_355398479.1">
    <property type="nucleotide sequence ID" value="NZ_JBEGHN010000034.1"/>
</dbReference>
<dbReference type="EMBL" id="JBEXPZ010000029">
    <property type="protein sequence ID" value="MET9847303.1"/>
    <property type="molecule type" value="Genomic_DNA"/>
</dbReference>
<evidence type="ECO:0000256" key="1">
    <source>
        <dbReference type="SAM" id="MobiDB-lite"/>
    </source>
</evidence>
<keyword evidence="3" id="KW-1185">Reference proteome</keyword>
<comment type="caution">
    <text evidence="2">The sequence shown here is derived from an EMBL/GenBank/DDBJ whole genome shotgun (WGS) entry which is preliminary data.</text>
</comment>
<accession>A0ABV2V0F6</accession>
<evidence type="ECO:0000313" key="3">
    <source>
        <dbReference type="Proteomes" id="UP001550210"/>
    </source>
</evidence>
<name>A0ABV2V0F6_9ACTN</name>
<feature type="compositionally biased region" description="Polar residues" evidence="1">
    <location>
        <begin position="49"/>
        <end position="59"/>
    </location>
</feature>
<evidence type="ECO:0000313" key="2">
    <source>
        <dbReference type="EMBL" id="MET9847303.1"/>
    </source>
</evidence>
<reference evidence="2 3" key="1">
    <citation type="submission" date="2024-06" db="EMBL/GenBank/DDBJ databases">
        <title>The Natural Products Discovery Center: Release of the First 8490 Sequenced Strains for Exploring Actinobacteria Biosynthetic Diversity.</title>
        <authorList>
            <person name="Kalkreuter E."/>
            <person name="Kautsar S.A."/>
            <person name="Yang D."/>
            <person name="Bader C.D."/>
            <person name="Teijaro C.N."/>
            <person name="Fluegel L."/>
            <person name="Davis C.M."/>
            <person name="Simpson J.R."/>
            <person name="Lauterbach L."/>
            <person name="Steele A.D."/>
            <person name="Gui C."/>
            <person name="Meng S."/>
            <person name="Li G."/>
            <person name="Viehrig K."/>
            <person name="Ye F."/>
            <person name="Su P."/>
            <person name="Kiefer A.F."/>
            <person name="Nichols A."/>
            <person name="Cepeda A.J."/>
            <person name="Yan W."/>
            <person name="Fan B."/>
            <person name="Jiang Y."/>
            <person name="Adhikari A."/>
            <person name="Zheng C.-J."/>
            <person name="Schuster L."/>
            <person name="Cowan T.M."/>
            <person name="Smanski M.J."/>
            <person name="Chevrette M.G."/>
            <person name="De Carvalho L.P.S."/>
            <person name="Shen B."/>
        </authorList>
    </citation>
    <scope>NUCLEOTIDE SEQUENCE [LARGE SCALE GENOMIC DNA]</scope>
    <source>
        <strain evidence="2 3">NPDC006434</strain>
    </source>
</reference>
<feature type="region of interest" description="Disordered" evidence="1">
    <location>
        <begin position="1"/>
        <end position="66"/>
    </location>
</feature>
<dbReference type="Proteomes" id="UP001550210">
    <property type="component" value="Unassembled WGS sequence"/>
</dbReference>
<organism evidence="2 3">
    <name type="scientific">Streptomyces ossamyceticus</name>
    <dbReference type="NCBI Taxonomy" id="249581"/>
    <lineage>
        <taxon>Bacteria</taxon>
        <taxon>Bacillati</taxon>
        <taxon>Actinomycetota</taxon>
        <taxon>Actinomycetes</taxon>
        <taxon>Kitasatosporales</taxon>
        <taxon>Streptomycetaceae</taxon>
        <taxon>Streptomyces</taxon>
    </lineage>
</organism>
<protein>
    <submittedName>
        <fullName evidence="2">Uncharacterized protein</fullName>
    </submittedName>
</protein>